<dbReference type="RefSeq" id="WP_084311625.1">
    <property type="nucleotide sequence ID" value="NZ_FNIJ01000012.1"/>
</dbReference>
<evidence type="ECO:0000313" key="3">
    <source>
        <dbReference type="EMBL" id="SDO54384.1"/>
    </source>
</evidence>
<keyword evidence="1" id="KW-0732">Signal</keyword>
<proteinExistence type="predicted"/>
<dbReference type="InterPro" id="IPR025512">
    <property type="entry name" value="DUF4399"/>
</dbReference>
<feature type="signal peptide" evidence="1">
    <location>
        <begin position="1"/>
        <end position="22"/>
    </location>
</feature>
<protein>
    <recommendedName>
        <fullName evidence="2">DUF4399 domain-containing protein</fullName>
    </recommendedName>
</protein>
<dbReference type="STRING" id="198616.SAMN05216193_112152"/>
<organism evidence="3 4">
    <name type="scientific">Pseudomonas jinjuensis</name>
    <dbReference type="NCBI Taxonomy" id="198616"/>
    <lineage>
        <taxon>Bacteria</taxon>
        <taxon>Pseudomonadati</taxon>
        <taxon>Pseudomonadota</taxon>
        <taxon>Gammaproteobacteria</taxon>
        <taxon>Pseudomonadales</taxon>
        <taxon>Pseudomonadaceae</taxon>
        <taxon>Pseudomonas</taxon>
    </lineage>
</organism>
<feature type="domain" description="DUF4399" evidence="2">
    <location>
        <begin position="54"/>
        <end position="145"/>
    </location>
</feature>
<evidence type="ECO:0000313" key="4">
    <source>
        <dbReference type="Proteomes" id="UP000242957"/>
    </source>
</evidence>
<dbReference type="OrthoDB" id="531568at2"/>
<dbReference type="Proteomes" id="UP000242957">
    <property type="component" value="Unassembled WGS sequence"/>
</dbReference>
<evidence type="ECO:0000256" key="1">
    <source>
        <dbReference type="SAM" id="SignalP"/>
    </source>
</evidence>
<dbReference type="AlphaFoldDB" id="A0A1H0KEK2"/>
<accession>A0A1H0KEK2</accession>
<dbReference type="Pfam" id="PF14347">
    <property type="entry name" value="DUF4399"/>
    <property type="match status" value="1"/>
</dbReference>
<dbReference type="EMBL" id="FNIJ01000012">
    <property type="protein sequence ID" value="SDO54384.1"/>
    <property type="molecule type" value="Genomic_DNA"/>
</dbReference>
<feature type="chain" id="PRO_5017349059" description="DUF4399 domain-containing protein" evidence="1">
    <location>
        <begin position="23"/>
        <end position="145"/>
    </location>
</feature>
<keyword evidence="4" id="KW-1185">Reference proteome</keyword>
<sequence length="145" mass="15063">MKALLPCLGLAALLGASSAALAADAPPRTPAPEGAKVYFIEPADGATVGKTFTVSFGLKGMGVAPAGTDAPATGHHHLLVDVQEQPAMDKPLPANDHIRHFGKGQTETELTLPPGKHTLQLLVADKNHVPFNPPVESQQITVNVK</sequence>
<gene>
    <name evidence="3" type="ORF">SAMN05216193_112152</name>
</gene>
<evidence type="ECO:0000259" key="2">
    <source>
        <dbReference type="Pfam" id="PF14347"/>
    </source>
</evidence>
<name>A0A1H0KEK2_9PSED</name>
<reference evidence="4" key="1">
    <citation type="submission" date="2016-10" db="EMBL/GenBank/DDBJ databases">
        <authorList>
            <person name="Varghese N."/>
            <person name="Submissions S."/>
        </authorList>
    </citation>
    <scope>NUCLEOTIDE SEQUENCE [LARGE SCALE GENOMIC DNA]</scope>
    <source>
        <strain evidence="4">JCM 21621</strain>
    </source>
</reference>